<evidence type="ECO:0000259" key="4">
    <source>
        <dbReference type="Pfam" id="PF22624"/>
    </source>
</evidence>
<accession>A0A6B0YN29</accession>
<proteinExistence type="inferred from homology"/>
<comment type="caution">
    <text evidence="5">The sequence shown here is derived from an EMBL/GenBank/DDBJ whole genome shotgun (WGS) entry which is preliminary data.</text>
</comment>
<reference evidence="5" key="1">
    <citation type="submission" date="2019-09" db="EMBL/GenBank/DDBJ databases">
        <title>Characterisation of the sponge microbiome using genome-centric metagenomics.</title>
        <authorList>
            <person name="Engelberts J.P."/>
            <person name="Robbins S.J."/>
            <person name="De Goeij J.M."/>
            <person name="Aranda M."/>
            <person name="Bell S.C."/>
            <person name="Webster N.S."/>
        </authorList>
    </citation>
    <scope>NUCLEOTIDE SEQUENCE</scope>
    <source>
        <strain evidence="5">SB0664_bin_27</strain>
    </source>
</reference>
<evidence type="ECO:0000313" key="5">
    <source>
        <dbReference type="EMBL" id="MXY91947.1"/>
    </source>
</evidence>
<protein>
    <submittedName>
        <fullName evidence="5">4'-phosphopantetheinyl transferase superfamily protein</fullName>
    </submittedName>
</protein>
<dbReference type="Pfam" id="PF01648">
    <property type="entry name" value="ACPS"/>
    <property type="match status" value="1"/>
</dbReference>
<dbReference type="PANTHER" id="PTHR12215:SF10">
    <property type="entry name" value="L-AMINOADIPATE-SEMIALDEHYDE DEHYDROGENASE-PHOSPHOPANTETHEINYL TRANSFERASE"/>
    <property type="match status" value="1"/>
</dbReference>
<dbReference type="GO" id="GO:0008897">
    <property type="term" value="F:holo-[acyl-carrier-protein] synthase activity"/>
    <property type="evidence" value="ECO:0007669"/>
    <property type="project" value="InterPro"/>
</dbReference>
<dbReference type="GO" id="GO:0000287">
    <property type="term" value="F:magnesium ion binding"/>
    <property type="evidence" value="ECO:0007669"/>
    <property type="project" value="InterPro"/>
</dbReference>
<feature type="domain" description="4'-phosphopantetheinyl transferase N-terminal" evidence="4">
    <location>
        <begin position="99"/>
        <end position="177"/>
    </location>
</feature>
<dbReference type="InterPro" id="IPR055066">
    <property type="entry name" value="AASDHPPT_N"/>
</dbReference>
<dbReference type="GO" id="GO:0019878">
    <property type="term" value="P:lysine biosynthetic process via aminoadipic acid"/>
    <property type="evidence" value="ECO:0007669"/>
    <property type="project" value="TreeGrafter"/>
</dbReference>
<sequence length="307" mass="34714">MRRHLRASYDGLAHGTTRRRRAADANFSTTNDRYRCPVTVVALAIWRASVERAPSSPVGRSGARPCLWTDCEVPLLDGTVVHVWTWRLDVDRETLPRFEEVLSTDEWRRVRRSACHLQARRFIVRRGMLRFILGQYLDHPPQEVRFVYNPQGKPALASQFPANLHFNLSDSVDLAVLGVGNGGPLGIDIEWVRRIPFVGRRESHDLPPREADHFRGGAELEPSLGFFRAWTRREAIAKAEGVGLRLLSSKLNPEDCADQQMNDSDDACARRAGGYHLHNLALPDGFVGSLATRQELLEICYCGPDRR</sequence>
<comment type="similarity">
    <text evidence="1">Belongs to the P-Pant transferase superfamily. Gsp/Sfp/HetI/AcpT family.</text>
</comment>
<dbReference type="InterPro" id="IPR008278">
    <property type="entry name" value="4-PPantetheinyl_Trfase_dom"/>
</dbReference>
<dbReference type="Pfam" id="PF22624">
    <property type="entry name" value="AASDHPPT_N"/>
    <property type="match status" value="1"/>
</dbReference>
<name>A0A6B0YN29_9CHLR</name>
<feature type="domain" description="4'-phosphopantetheinyl transferase" evidence="3">
    <location>
        <begin position="184"/>
        <end position="253"/>
    </location>
</feature>
<gene>
    <name evidence="5" type="ORF">F4Y42_00690</name>
</gene>
<dbReference type="InterPro" id="IPR050559">
    <property type="entry name" value="P-Pant_transferase_sf"/>
</dbReference>
<dbReference type="SUPFAM" id="SSF56214">
    <property type="entry name" value="4'-phosphopantetheinyl transferase"/>
    <property type="match status" value="2"/>
</dbReference>
<dbReference type="Gene3D" id="3.90.470.20">
    <property type="entry name" value="4'-phosphopantetheinyl transferase domain"/>
    <property type="match status" value="1"/>
</dbReference>
<dbReference type="GO" id="GO:0005829">
    <property type="term" value="C:cytosol"/>
    <property type="evidence" value="ECO:0007669"/>
    <property type="project" value="TreeGrafter"/>
</dbReference>
<dbReference type="AlphaFoldDB" id="A0A6B0YN29"/>
<dbReference type="EMBL" id="VXRG01000007">
    <property type="protein sequence ID" value="MXY91947.1"/>
    <property type="molecule type" value="Genomic_DNA"/>
</dbReference>
<evidence type="ECO:0000259" key="3">
    <source>
        <dbReference type="Pfam" id="PF01648"/>
    </source>
</evidence>
<evidence type="ECO:0000256" key="2">
    <source>
        <dbReference type="ARBA" id="ARBA00022679"/>
    </source>
</evidence>
<organism evidence="5">
    <name type="scientific">Caldilineaceae bacterium SB0664_bin_27</name>
    <dbReference type="NCBI Taxonomy" id="2605260"/>
    <lineage>
        <taxon>Bacteria</taxon>
        <taxon>Bacillati</taxon>
        <taxon>Chloroflexota</taxon>
        <taxon>Caldilineae</taxon>
        <taxon>Caldilineales</taxon>
        <taxon>Caldilineaceae</taxon>
    </lineage>
</organism>
<dbReference type="PANTHER" id="PTHR12215">
    <property type="entry name" value="PHOSPHOPANTETHEINE TRANSFERASE"/>
    <property type="match status" value="1"/>
</dbReference>
<evidence type="ECO:0000256" key="1">
    <source>
        <dbReference type="ARBA" id="ARBA00010990"/>
    </source>
</evidence>
<dbReference type="InterPro" id="IPR037143">
    <property type="entry name" value="4-PPantetheinyl_Trfase_dom_sf"/>
</dbReference>
<keyword evidence="2 5" id="KW-0808">Transferase</keyword>